<evidence type="ECO:0000313" key="14">
    <source>
        <dbReference type="EMBL" id="KRG87870.1"/>
    </source>
</evidence>
<dbReference type="Proteomes" id="UP000050940">
    <property type="component" value="Unassembled WGS sequence"/>
</dbReference>
<feature type="binding site" evidence="12">
    <location>
        <position position="338"/>
    </location>
    <ligand>
        <name>NAD(+)</name>
        <dbReference type="ChEBI" id="CHEBI:57540"/>
    </ligand>
</feature>
<dbReference type="PANTHER" id="PTHR43750:SF3">
    <property type="entry name" value="UDP-GLUCOSE 6-DEHYDROGENASE TUAD"/>
    <property type="match status" value="1"/>
</dbReference>
<feature type="active site" description="Nucleophile" evidence="10">
    <location>
        <position position="266"/>
    </location>
</feature>
<dbReference type="GO" id="GO:0000271">
    <property type="term" value="P:polysaccharide biosynthetic process"/>
    <property type="evidence" value="ECO:0007669"/>
    <property type="project" value="InterPro"/>
</dbReference>
<evidence type="ECO:0000256" key="7">
    <source>
        <dbReference type="ARBA" id="ARBA00047473"/>
    </source>
</evidence>
<feature type="binding site" evidence="12">
    <location>
        <position position="158"/>
    </location>
    <ligand>
        <name>NAD(+)</name>
        <dbReference type="ChEBI" id="CHEBI:57540"/>
    </ligand>
</feature>
<evidence type="ECO:0000256" key="5">
    <source>
        <dbReference type="ARBA" id="ARBA00023002"/>
    </source>
</evidence>
<dbReference type="AlphaFoldDB" id="A0A0R0ECG0"/>
<comment type="similarity">
    <text evidence="2 9">Belongs to the UDP-glucose/GDP-mannose dehydrogenase family.</text>
</comment>
<comment type="function">
    <text evidence="8">Catalyzes the conversion of UDP-glucose into UDP-glucuronate, one of the precursors of teichuronic acid.</text>
</comment>
<comment type="pathway">
    <text evidence="1">Nucleotide-sugar biosynthesis; UDP-alpha-D-glucuronate biosynthesis; UDP-alpha-D-glucuronate from UDP-alpha-D-glucose: step 1/1.</text>
</comment>
<keyword evidence="6 9" id="KW-0520">NAD</keyword>
<feature type="binding site" evidence="12">
    <location>
        <position position="269"/>
    </location>
    <ligand>
        <name>NAD(+)</name>
        <dbReference type="ChEBI" id="CHEBI:57540"/>
    </ligand>
</feature>
<evidence type="ECO:0000256" key="4">
    <source>
        <dbReference type="ARBA" id="ARBA00015132"/>
    </source>
</evidence>
<evidence type="ECO:0000256" key="9">
    <source>
        <dbReference type="PIRNR" id="PIRNR000124"/>
    </source>
</evidence>
<dbReference type="Pfam" id="PF00984">
    <property type="entry name" value="UDPG_MGDP_dh"/>
    <property type="match status" value="1"/>
</dbReference>
<dbReference type="SUPFAM" id="SSF51735">
    <property type="entry name" value="NAD(P)-binding Rossmann-fold domains"/>
    <property type="match status" value="1"/>
</dbReference>
<reference evidence="14 15" key="1">
    <citation type="submission" date="2015-05" db="EMBL/GenBank/DDBJ databases">
        <title>Genome sequencing and analysis of members of genus Stenotrophomonas.</title>
        <authorList>
            <person name="Patil P.P."/>
            <person name="Midha S."/>
            <person name="Patil P.B."/>
        </authorList>
    </citation>
    <scope>NUCLEOTIDE SEQUENCE [LARGE SCALE GENOMIC DNA]</scope>
    <source>
        <strain evidence="14 15">JCM 16244</strain>
    </source>
</reference>
<feature type="binding site" evidence="12">
    <location>
        <position position="35"/>
    </location>
    <ligand>
        <name>NAD(+)</name>
        <dbReference type="ChEBI" id="CHEBI:57540"/>
    </ligand>
</feature>
<evidence type="ECO:0000256" key="11">
    <source>
        <dbReference type="PIRSR" id="PIRSR500134-2"/>
    </source>
</evidence>
<feature type="binding site" evidence="11">
    <location>
        <begin position="155"/>
        <end position="158"/>
    </location>
    <ligand>
        <name>substrate</name>
    </ligand>
</feature>
<gene>
    <name evidence="14" type="ORF">ABB34_02575</name>
</gene>
<dbReference type="InterPro" id="IPR014027">
    <property type="entry name" value="UDP-Glc/GDP-Man_DH_C"/>
</dbReference>
<dbReference type="InterPro" id="IPR036220">
    <property type="entry name" value="UDP-Glc/GDP-Man_DH_C_sf"/>
</dbReference>
<dbReference type="GO" id="GO:0051287">
    <property type="term" value="F:NAD binding"/>
    <property type="evidence" value="ECO:0007669"/>
    <property type="project" value="InterPro"/>
</dbReference>
<dbReference type="InterPro" id="IPR008927">
    <property type="entry name" value="6-PGluconate_DH-like_C_sf"/>
</dbReference>
<dbReference type="Gene3D" id="1.20.5.100">
    <property type="entry name" value="Cytochrome c1, transmembrane anchor, C-terminal"/>
    <property type="match status" value="1"/>
</dbReference>
<dbReference type="Pfam" id="PF03720">
    <property type="entry name" value="UDPG_MGDP_dh_C"/>
    <property type="match status" value="1"/>
</dbReference>
<accession>A0A0R0ECG0</accession>
<dbReference type="PIRSF" id="PIRSF500134">
    <property type="entry name" value="UDPglc_DH_bac"/>
    <property type="match status" value="1"/>
</dbReference>
<dbReference type="InterPro" id="IPR036291">
    <property type="entry name" value="NAD(P)-bd_dom_sf"/>
</dbReference>
<dbReference type="UniPathway" id="UPA00038">
    <property type="reaction ID" value="UER00491"/>
</dbReference>
<feature type="binding site" evidence="11">
    <location>
        <position position="210"/>
    </location>
    <ligand>
        <name>substrate</name>
    </ligand>
</feature>
<feature type="binding site" evidence="12">
    <location>
        <position position="121"/>
    </location>
    <ligand>
        <name>NAD(+)</name>
        <dbReference type="ChEBI" id="CHEBI:57540"/>
    </ligand>
</feature>
<dbReference type="STRING" id="659018.ABB34_02575"/>
<evidence type="ECO:0000256" key="10">
    <source>
        <dbReference type="PIRSR" id="PIRSR500134-1"/>
    </source>
</evidence>
<feature type="binding site" evidence="11">
    <location>
        <position position="331"/>
    </location>
    <ligand>
        <name>substrate</name>
    </ligand>
</feature>
<evidence type="ECO:0000256" key="6">
    <source>
        <dbReference type="ARBA" id="ARBA00023027"/>
    </source>
</evidence>
<evidence type="ECO:0000259" key="13">
    <source>
        <dbReference type="SMART" id="SM00984"/>
    </source>
</evidence>
<dbReference type="NCBIfam" id="TIGR03026">
    <property type="entry name" value="NDP-sugDHase"/>
    <property type="match status" value="1"/>
</dbReference>
<dbReference type="RefSeq" id="WP_057639679.1">
    <property type="nucleotide sequence ID" value="NZ_LDJP01000012.1"/>
</dbReference>
<dbReference type="EC" id="1.1.1.22" evidence="3 9"/>
<dbReference type="PANTHER" id="PTHR43750">
    <property type="entry name" value="UDP-GLUCOSE 6-DEHYDROGENASE TUAD"/>
    <property type="match status" value="1"/>
</dbReference>
<sequence>MRVAIFGTGYVGLVTGTCLAEVGHDVVCVDIDPAKVDGLNRGIVPIYEPGLEPMVKANHAASRLAFTTDAAAAIAHGQVVFIAVGTPPDEDGSADLQYVLAVARTIGRHLQRPTVVVNKSTVPVGTADRVRAAIAGELAARGAEIDFDVVSNPEFLKEGDAVADCMRPDRIIVGATDPGSVAVMRRLYAPFNRNHDRVVEMDVRSAELTKYAANAMLATKISFMNEIANIAERVGADVEQVRRGIGSDPRIGWHFIYPGAGYGGSCFPKDVRALARTAMQHGHVPRLLDAVEAVNDAQKGHLFELIQRHYDRGEDEGVRGKTFAVWGLAFKPNTDDMREASSRRLLAQLWEAGAHVRVYDPEAMQEARRIFGERGDLMFCETAHDALEGADALVVVTEWKQFRSPDFARIAAALGDDVVFDGRNLYRPDEIEAAGLAYYGIGRGRSLHV</sequence>
<keyword evidence="15" id="KW-1185">Reference proteome</keyword>
<protein>
    <recommendedName>
        <fullName evidence="4 9">UDP-glucose 6-dehydrogenase</fullName>
        <ecNumber evidence="3 9">1.1.1.22</ecNumber>
    </recommendedName>
</protein>
<dbReference type="InterPro" id="IPR014026">
    <property type="entry name" value="UDP-Glc/GDP-Man_DH_dimer"/>
</dbReference>
<feature type="binding site" evidence="12">
    <location>
        <position position="86"/>
    </location>
    <ligand>
        <name>NAD(+)</name>
        <dbReference type="ChEBI" id="CHEBI:57540"/>
    </ligand>
</feature>
<feature type="binding site" evidence="11">
    <location>
        <position position="263"/>
    </location>
    <ligand>
        <name>substrate</name>
    </ligand>
</feature>
<dbReference type="SUPFAM" id="SSF52413">
    <property type="entry name" value="UDP-glucose/GDP-mannose dehydrogenase C-terminal domain"/>
    <property type="match status" value="1"/>
</dbReference>
<dbReference type="SMART" id="SM00984">
    <property type="entry name" value="UDPG_MGDP_dh_C"/>
    <property type="match status" value="1"/>
</dbReference>
<comment type="caution">
    <text evidence="14">The sequence shown here is derived from an EMBL/GenBank/DDBJ whole genome shotgun (WGS) entry which is preliminary data.</text>
</comment>
<evidence type="ECO:0000256" key="2">
    <source>
        <dbReference type="ARBA" id="ARBA00006601"/>
    </source>
</evidence>
<dbReference type="FunFam" id="1.20.5.100:FF:000001">
    <property type="entry name" value="UDP-glucose 6-dehydrogenase"/>
    <property type="match status" value="1"/>
</dbReference>
<evidence type="ECO:0000256" key="3">
    <source>
        <dbReference type="ARBA" id="ARBA00012954"/>
    </source>
</evidence>
<dbReference type="InterPro" id="IPR001732">
    <property type="entry name" value="UDP-Glc/GDP-Man_DH_N"/>
</dbReference>
<feature type="binding site" evidence="11">
    <location>
        <begin position="255"/>
        <end position="259"/>
    </location>
    <ligand>
        <name>substrate</name>
    </ligand>
</feature>
<dbReference type="GO" id="GO:0003979">
    <property type="term" value="F:UDP-glucose 6-dehydrogenase activity"/>
    <property type="evidence" value="ECO:0007669"/>
    <property type="project" value="UniProtKB-EC"/>
</dbReference>
<dbReference type="PATRIC" id="fig|659018.3.peg.374"/>
<evidence type="ECO:0000256" key="12">
    <source>
        <dbReference type="PIRSR" id="PIRSR500134-3"/>
    </source>
</evidence>
<dbReference type="OrthoDB" id="9803238at2"/>
<name>A0A0R0ECG0_9GAMM</name>
<dbReference type="EMBL" id="LDJP01000012">
    <property type="protein sequence ID" value="KRG87870.1"/>
    <property type="molecule type" value="Genomic_DNA"/>
</dbReference>
<feature type="domain" description="UDP-glucose/GDP-mannose dehydrogenase C-terminal" evidence="13">
    <location>
        <begin position="324"/>
        <end position="428"/>
    </location>
</feature>
<comment type="catalytic activity">
    <reaction evidence="7 9">
        <text>UDP-alpha-D-glucose + 2 NAD(+) + H2O = UDP-alpha-D-glucuronate + 2 NADH + 3 H(+)</text>
        <dbReference type="Rhea" id="RHEA:23596"/>
        <dbReference type="ChEBI" id="CHEBI:15377"/>
        <dbReference type="ChEBI" id="CHEBI:15378"/>
        <dbReference type="ChEBI" id="CHEBI:57540"/>
        <dbReference type="ChEBI" id="CHEBI:57945"/>
        <dbReference type="ChEBI" id="CHEBI:58052"/>
        <dbReference type="ChEBI" id="CHEBI:58885"/>
        <dbReference type="EC" id="1.1.1.22"/>
    </reaction>
</comment>
<keyword evidence="5 9" id="KW-0560">Oxidoreductase</keyword>
<evidence type="ECO:0000256" key="8">
    <source>
        <dbReference type="ARBA" id="ARBA00053241"/>
    </source>
</evidence>
<organism evidence="14 15">
    <name type="scientific">Stenotrophomonas daejeonensis</name>
    <dbReference type="NCBI Taxonomy" id="659018"/>
    <lineage>
        <taxon>Bacteria</taxon>
        <taxon>Pseudomonadati</taxon>
        <taxon>Pseudomonadota</taxon>
        <taxon>Gammaproteobacteria</taxon>
        <taxon>Lysobacterales</taxon>
        <taxon>Lysobacteraceae</taxon>
        <taxon>Stenotrophomonas</taxon>
    </lineage>
</organism>
<evidence type="ECO:0000256" key="1">
    <source>
        <dbReference type="ARBA" id="ARBA00004701"/>
    </source>
</evidence>
<dbReference type="Pfam" id="PF03721">
    <property type="entry name" value="UDPG_MGDP_dh_N"/>
    <property type="match status" value="1"/>
</dbReference>
<dbReference type="PIRSF" id="PIRSF000124">
    <property type="entry name" value="UDPglc_GDPman_dh"/>
    <property type="match status" value="1"/>
</dbReference>
<dbReference type="SUPFAM" id="SSF48179">
    <property type="entry name" value="6-phosphogluconate dehydrogenase C-terminal domain-like"/>
    <property type="match status" value="1"/>
</dbReference>
<feature type="binding site" evidence="12">
    <location>
        <position position="30"/>
    </location>
    <ligand>
        <name>NAD(+)</name>
        <dbReference type="ChEBI" id="CHEBI:57540"/>
    </ligand>
</feature>
<evidence type="ECO:0000313" key="15">
    <source>
        <dbReference type="Proteomes" id="UP000050940"/>
    </source>
</evidence>
<dbReference type="InterPro" id="IPR028357">
    <property type="entry name" value="UDPglc_DH_bac"/>
</dbReference>
<proteinExistence type="inferred from homology"/>
<dbReference type="GO" id="GO:0006065">
    <property type="term" value="P:UDP-glucuronate biosynthetic process"/>
    <property type="evidence" value="ECO:0007669"/>
    <property type="project" value="UniProtKB-UniPathway"/>
</dbReference>
<dbReference type="Gene3D" id="3.40.50.720">
    <property type="entry name" value="NAD(P)-binding Rossmann-like Domain"/>
    <property type="match status" value="2"/>
</dbReference>
<dbReference type="InterPro" id="IPR017476">
    <property type="entry name" value="UDP-Glc/GDP-Man"/>
</dbReference>